<dbReference type="AlphaFoldDB" id="A0A8H5V7W9"/>
<protein>
    <recommendedName>
        <fullName evidence="2">H-type lectin domain-containing protein</fullName>
    </recommendedName>
</protein>
<feature type="region of interest" description="Disordered" evidence="1">
    <location>
        <begin position="22"/>
        <end position="109"/>
    </location>
</feature>
<feature type="domain" description="H-type lectin" evidence="2">
    <location>
        <begin position="827"/>
        <end position="891"/>
    </location>
</feature>
<proteinExistence type="predicted"/>
<dbReference type="InterPro" id="IPR037221">
    <property type="entry name" value="H-type_lectin_dom_sf"/>
</dbReference>
<dbReference type="GO" id="GO:0007155">
    <property type="term" value="P:cell adhesion"/>
    <property type="evidence" value="ECO:0007669"/>
    <property type="project" value="InterPro"/>
</dbReference>
<reference evidence="3 4" key="1">
    <citation type="submission" date="2020-05" db="EMBL/GenBank/DDBJ databases">
        <title>Identification and distribution of gene clusters putatively required for synthesis of sphingolipid metabolism inhibitors in phylogenetically diverse species of the filamentous fungus Fusarium.</title>
        <authorList>
            <person name="Kim H.-S."/>
            <person name="Busman M."/>
            <person name="Brown D.W."/>
            <person name="Divon H."/>
            <person name="Uhlig S."/>
            <person name="Proctor R.H."/>
        </authorList>
    </citation>
    <scope>NUCLEOTIDE SEQUENCE [LARGE SCALE GENOMIC DNA]</scope>
    <source>
        <strain evidence="3 4">NRRL 66333</strain>
    </source>
</reference>
<dbReference type="SUPFAM" id="SSF141086">
    <property type="entry name" value="Agglutinin HPA-like"/>
    <property type="match status" value="1"/>
</dbReference>
<evidence type="ECO:0000313" key="4">
    <source>
        <dbReference type="Proteomes" id="UP000547976"/>
    </source>
</evidence>
<dbReference type="GO" id="GO:0030246">
    <property type="term" value="F:carbohydrate binding"/>
    <property type="evidence" value="ECO:0007669"/>
    <property type="project" value="InterPro"/>
</dbReference>
<dbReference type="Pfam" id="PF09458">
    <property type="entry name" value="H_lectin"/>
    <property type="match status" value="1"/>
</dbReference>
<organism evidence="3 4">
    <name type="scientific">Gibberella subglutinans</name>
    <name type="common">Fusarium subglutinans</name>
    <dbReference type="NCBI Taxonomy" id="42677"/>
    <lineage>
        <taxon>Eukaryota</taxon>
        <taxon>Fungi</taxon>
        <taxon>Dikarya</taxon>
        <taxon>Ascomycota</taxon>
        <taxon>Pezizomycotina</taxon>
        <taxon>Sordariomycetes</taxon>
        <taxon>Hypocreomycetidae</taxon>
        <taxon>Hypocreales</taxon>
        <taxon>Nectriaceae</taxon>
        <taxon>Fusarium</taxon>
        <taxon>Fusarium fujikuroi species complex</taxon>
    </lineage>
</organism>
<dbReference type="EMBL" id="JAAOAV010000008">
    <property type="protein sequence ID" value="KAF5612438.1"/>
    <property type="molecule type" value="Genomic_DNA"/>
</dbReference>
<comment type="caution">
    <text evidence="3">The sequence shown here is derived from an EMBL/GenBank/DDBJ whole genome shotgun (WGS) entry which is preliminary data.</text>
</comment>
<dbReference type="Gene3D" id="2.60.40.2080">
    <property type="match status" value="1"/>
</dbReference>
<evidence type="ECO:0000259" key="2">
    <source>
        <dbReference type="Pfam" id="PF09458"/>
    </source>
</evidence>
<name>A0A8H5V7W9_GIBSU</name>
<dbReference type="RefSeq" id="XP_036542989.1">
    <property type="nucleotide sequence ID" value="XM_036679190.1"/>
</dbReference>
<dbReference type="OrthoDB" id="5427329at2759"/>
<keyword evidence="4" id="KW-1185">Reference proteome</keyword>
<evidence type="ECO:0000256" key="1">
    <source>
        <dbReference type="SAM" id="MobiDB-lite"/>
    </source>
</evidence>
<evidence type="ECO:0000313" key="3">
    <source>
        <dbReference type="EMBL" id="KAF5612438.1"/>
    </source>
</evidence>
<dbReference type="GeneID" id="59313908"/>
<dbReference type="InterPro" id="IPR019019">
    <property type="entry name" value="H-type_lectin_domain"/>
</dbReference>
<sequence length="954" mass="108794">MNSVLLRRSPRQRNAFTVVKTFDDKNSPPEDSPIFTFKPIKPATDIEEENERANEEQWSEEEVDVAVQNDMELDEEGETEEEVIEPMEEEENDQIEDENERCEGQGGKKYAPEYVNPYYTKIPSTDIDMFERTSKMDKFDGPKSVINDPMQEMLQQGGYLSLKFLLDLAMNQVDWQILRRRSLAKFKYESNDKREQEEKTLKDMDFLGLTEEPGPDLKIEDEEPKVQEEVEVEVEVEVEETDGMSEEKNKPRPAIWIPMRRQTGELVWMGFKAGNLKRWKGTNAERVKQLAAIKRIFARFWIKMFRGPDAEYVAGFRARYSTDVFDFPLIVVPGESISTLGAKGYATKLLSDTVDAINEKHRKIPEMGRKPIKTTINKKTSKQSEIKTQKFSKKQPGFRARKDVDNHKYVKIGDNPLGLYSTYIRKEDFHTYMKSLEKPRVELRKRLKAMDAARSIPSEEAYQKLIEANANGDIIELEQLSDSQKKGQKTVLDAGSMTTLSSKVSSLKIINAIGNRTTKNAPGKIMGMSASQCAHDNLGWAKLQTSKEDKSKGMMLRNGLYMAEWLHLSAFSWGGLLEPPVYGKINPQQHDSSDIPENLVLGTSETNSQMTRFEKAWQALIKDETLLRKDNTYSAVLEIVRNPTSEKDILQDGKAAKYTRHSVSLGDSHDRLAKDFKFIAYSVEYSLDFPSGCRLLGKKEDTRLSTIFYPFSRPLYHKLEAELDTLLYNHLKVVSGLIKPPQAIQPGVTGTHGSLGNTVAYNTYNDDNLFGPATLDIGFLGVLQISDKPQLFNKKAHTSDKLQWHMHNKIYEHSTSHTNPVGQNASVAVTFKKPFKAPPKVLVWFTEISQPHGWRSLWTYANKVTETGLTVNIETWCERQFEAARVAWLAWPEDKDPKVFTAIDWIDIPDTQPTGSIGIYAKHEWATKDKLRWHAGVSDSTDCIKIGMCWLGVE</sequence>
<gene>
    <name evidence="3" type="ORF">FSUBG_1515</name>
</gene>
<accession>A0A8H5V7W9</accession>
<dbReference type="Proteomes" id="UP000547976">
    <property type="component" value="Unassembled WGS sequence"/>
</dbReference>
<feature type="compositionally biased region" description="Acidic residues" evidence="1">
    <location>
        <begin position="71"/>
        <end position="100"/>
    </location>
</feature>